<comment type="caution">
    <text evidence="2">The sequence shown here is derived from an EMBL/GenBank/DDBJ whole genome shotgun (WGS) entry which is preliminary data.</text>
</comment>
<name>A0AAD1U698_EUPCR</name>
<dbReference type="Proteomes" id="UP001295684">
    <property type="component" value="Unassembled WGS sequence"/>
</dbReference>
<feature type="region of interest" description="Disordered" evidence="1">
    <location>
        <begin position="410"/>
        <end position="432"/>
    </location>
</feature>
<accession>A0AAD1U698</accession>
<feature type="compositionally biased region" description="Polar residues" evidence="1">
    <location>
        <begin position="421"/>
        <end position="432"/>
    </location>
</feature>
<protein>
    <submittedName>
        <fullName evidence="2">Uncharacterized protein</fullName>
    </submittedName>
</protein>
<feature type="compositionally biased region" description="Polar residues" evidence="1">
    <location>
        <begin position="383"/>
        <end position="396"/>
    </location>
</feature>
<evidence type="ECO:0000256" key="1">
    <source>
        <dbReference type="SAM" id="MobiDB-lite"/>
    </source>
</evidence>
<evidence type="ECO:0000313" key="3">
    <source>
        <dbReference type="Proteomes" id="UP001295684"/>
    </source>
</evidence>
<feature type="region of interest" description="Disordered" evidence="1">
    <location>
        <begin position="191"/>
        <end position="211"/>
    </location>
</feature>
<keyword evidence="3" id="KW-1185">Reference proteome</keyword>
<feature type="compositionally biased region" description="Polar residues" evidence="1">
    <location>
        <begin position="311"/>
        <end position="329"/>
    </location>
</feature>
<gene>
    <name evidence="2" type="ORF">ECRASSUSDP1_LOCUS4490</name>
</gene>
<dbReference type="EMBL" id="CAMPGE010004312">
    <property type="protein sequence ID" value="CAI2363160.1"/>
    <property type="molecule type" value="Genomic_DNA"/>
</dbReference>
<feature type="compositionally biased region" description="Polar residues" evidence="1">
    <location>
        <begin position="340"/>
        <end position="351"/>
    </location>
</feature>
<sequence>MNGDIQKVLSKASQPDLGPLQDLQKIQININKLGGLKEEKRSRKPKNALIARKKHKLSMKIDRDSRVDIQVPVIDLGYSFESSSPARINKVPKFDHKYYVRKKRKDNSKVNLITPRFSMQVGDFSCILVNKIVIDNLESKKSIENVKSLIQKRVSRSYSTGKISPHKRLSKASMKQSEYFKKMMNKYRLNTSEEARRPNSRIGNKNRPNLKISKKVANNPENSLTLVSHKHKVLHRKSNFKNPISPDTLSLTPSNGFLKISSQKNLSRDFTYGRPSKTFYQTNPKHFRGVQYRFKRFSTGELRNKIEQGYNEKSTSKNPPMRIQTYSSNKRVRPPGNPKILNNSCKTPKSLNKSIDTEELKNMFITNPLPLKARPKPQKPSKVPNSASKTSFSLSKYSQPRIAPHTVYYKHQSTHPPNLLNPRSKSPNFSDFNPSESLSPKFYKKNSSEHPISLTWCALKINNY</sequence>
<feature type="region of interest" description="Disordered" evidence="1">
    <location>
        <begin position="305"/>
        <end position="351"/>
    </location>
</feature>
<organism evidence="2 3">
    <name type="scientific">Euplotes crassus</name>
    <dbReference type="NCBI Taxonomy" id="5936"/>
    <lineage>
        <taxon>Eukaryota</taxon>
        <taxon>Sar</taxon>
        <taxon>Alveolata</taxon>
        <taxon>Ciliophora</taxon>
        <taxon>Intramacronucleata</taxon>
        <taxon>Spirotrichea</taxon>
        <taxon>Hypotrichia</taxon>
        <taxon>Euplotida</taxon>
        <taxon>Euplotidae</taxon>
        <taxon>Moneuplotes</taxon>
    </lineage>
</organism>
<feature type="region of interest" description="Disordered" evidence="1">
    <location>
        <begin position="366"/>
        <end position="396"/>
    </location>
</feature>
<dbReference type="AlphaFoldDB" id="A0AAD1U698"/>
<proteinExistence type="predicted"/>
<reference evidence="2" key="1">
    <citation type="submission" date="2023-07" db="EMBL/GenBank/DDBJ databases">
        <authorList>
            <consortium name="AG Swart"/>
            <person name="Singh M."/>
            <person name="Singh A."/>
            <person name="Seah K."/>
            <person name="Emmerich C."/>
        </authorList>
    </citation>
    <scope>NUCLEOTIDE SEQUENCE</scope>
    <source>
        <strain evidence="2">DP1</strain>
    </source>
</reference>
<evidence type="ECO:0000313" key="2">
    <source>
        <dbReference type="EMBL" id="CAI2363160.1"/>
    </source>
</evidence>